<dbReference type="KEGG" id="vcw:GJQ55_10895"/>
<evidence type="ECO:0000256" key="3">
    <source>
        <dbReference type="ARBA" id="ARBA00022692"/>
    </source>
</evidence>
<evidence type="ECO:0000256" key="2">
    <source>
        <dbReference type="ARBA" id="ARBA00022475"/>
    </source>
</evidence>
<keyword evidence="4" id="KW-1133">Transmembrane helix</keyword>
<evidence type="ECO:0000313" key="6">
    <source>
        <dbReference type="EMBL" id="QQD24946.1"/>
    </source>
</evidence>
<organism evidence="6 7">
    <name type="scientific">Venatoribacter cucullus</name>
    <dbReference type="NCBI Taxonomy" id="2661630"/>
    <lineage>
        <taxon>Bacteria</taxon>
        <taxon>Pseudomonadati</taxon>
        <taxon>Pseudomonadota</taxon>
        <taxon>Gammaproteobacteria</taxon>
        <taxon>Oceanospirillales</taxon>
        <taxon>Oceanospirillaceae</taxon>
        <taxon>Venatoribacter</taxon>
    </lineage>
</organism>
<comment type="subcellular location">
    <subcellularLocation>
        <location evidence="1">Cell membrane</location>
        <topology evidence="1">Multi-pass membrane protein</topology>
    </subcellularLocation>
</comment>
<dbReference type="EMBL" id="CP046056">
    <property type="protein sequence ID" value="QQD24946.1"/>
    <property type="molecule type" value="Genomic_DNA"/>
</dbReference>
<protein>
    <submittedName>
        <fullName evidence="6">Lysine transporter LysE</fullName>
    </submittedName>
</protein>
<sequence>MILSTWLTVVTICLLGAMSPGPSVALVLRHTLLGGRKQGMTTGIFHGLGIGIYAFMTVLGLAVIINTHPGLLQSLQWLGALYLLWLGVVNLKARPAGNITRLTPTTSASAARDGFMMAFLNPKAALFFLALFSQVVGGETSLPAKSGYALTAMLVDMSWYVLVAWLFSQPSWLRWLQQYSHWVERFFGVILLLLAARIFSQLL</sequence>
<dbReference type="GO" id="GO:0005886">
    <property type="term" value="C:plasma membrane"/>
    <property type="evidence" value="ECO:0007669"/>
    <property type="project" value="UniProtKB-SubCell"/>
</dbReference>
<evidence type="ECO:0000256" key="5">
    <source>
        <dbReference type="ARBA" id="ARBA00023136"/>
    </source>
</evidence>
<dbReference type="GO" id="GO:0015171">
    <property type="term" value="F:amino acid transmembrane transporter activity"/>
    <property type="evidence" value="ECO:0007669"/>
    <property type="project" value="TreeGrafter"/>
</dbReference>
<gene>
    <name evidence="6" type="ORF">GJQ55_10895</name>
</gene>
<evidence type="ECO:0000256" key="4">
    <source>
        <dbReference type="ARBA" id="ARBA00022989"/>
    </source>
</evidence>
<keyword evidence="2" id="KW-1003">Cell membrane</keyword>
<keyword evidence="3" id="KW-0812">Transmembrane</keyword>
<dbReference type="Pfam" id="PF01810">
    <property type="entry name" value="LysE"/>
    <property type="match status" value="1"/>
</dbReference>
<keyword evidence="7" id="KW-1185">Reference proteome</keyword>
<dbReference type="InterPro" id="IPR001123">
    <property type="entry name" value="LeuE-type"/>
</dbReference>
<name>A0A9E8JQD8_9GAMM</name>
<dbReference type="PANTHER" id="PTHR30086">
    <property type="entry name" value="ARGININE EXPORTER PROTEIN ARGO"/>
    <property type="match status" value="1"/>
</dbReference>
<dbReference type="Proteomes" id="UP000596074">
    <property type="component" value="Chromosome"/>
</dbReference>
<keyword evidence="5" id="KW-0472">Membrane</keyword>
<dbReference type="PIRSF" id="PIRSF006324">
    <property type="entry name" value="LeuE"/>
    <property type="match status" value="1"/>
</dbReference>
<proteinExistence type="predicted"/>
<dbReference type="AlphaFoldDB" id="A0A9E8JQD8"/>
<accession>A0A9E8JQD8</accession>
<reference evidence="6 7" key="1">
    <citation type="submission" date="2019-11" db="EMBL/GenBank/DDBJ databases">
        <title>Venatorbacter sp. nov. a predator of Campylobacter and other Gram-negative bacteria.</title>
        <authorList>
            <person name="Saeedi A."/>
            <person name="Cummings N.J."/>
            <person name="Connerton I.F."/>
            <person name="Connerton P.L."/>
        </authorList>
    </citation>
    <scope>NUCLEOTIDE SEQUENCE [LARGE SCALE GENOMIC DNA]</scope>
    <source>
        <strain evidence="6">XL5</strain>
    </source>
</reference>
<dbReference type="PANTHER" id="PTHR30086:SF16">
    <property type="entry name" value="AMINO ACID EFFLUX PERMEASE RHTB FAMILY"/>
    <property type="match status" value="1"/>
</dbReference>
<dbReference type="RefSeq" id="WP_228345008.1">
    <property type="nucleotide sequence ID" value="NZ_CP046056.1"/>
</dbReference>
<evidence type="ECO:0000313" key="7">
    <source>
        <dbReference type="Proteomes" id="UP000596074"/>
    </source>
</evidence>
<evidence type="ECO:0000256" key="1">
    <source>
        <dbReference type="ARBA" id="ARBA00004651"/>
    </source>
</evidence>